<dbReference type="EMBL" id="SWAU01000481">
    <property type="protein sequence ID" value="TKA94062.1"/>
    <property type="molecule type" value="Genomic_DNA"/>
</dbReference>
<protein>
    <submittedName>
        <fullName evidence="1">Uncharacterized protein</fullName>
    </submittedName>
</protein>
<accession>A0A4U0YNT8</accession>
<dbReference type="RefSeq" id="WP_136794734.1">
    <property type="nucleotide sequence ID" value="NZ_SWAU01000481.1"/>
</dbReference>
<evidence type="ECO:0000313" key="1">
    <source>
        <dbReference type="EMBL" id="TKA94062.1"/>
    </source>
</evidence>
<proteinExistence type="predicted"/>
<sequence length="552" mass="62482">PLCNWTSSSCGSGQVMACSCSRSNCTDSRCESSADRVLQQRRGQPTLARFIYFRQIAEVTSQERALKADNFSAEFDPSRCVLFLGAGFSAGATNKSKRPGYQNPPVGNGLNTAMKEFASIPADEPSEFTDTANYIISKGLNLYPLLEELYSIRLLTDDQRAILAQPWRRVYTTNYDNSVSVFKAEKKEDISKTVFDLTEVAPKQLPEGATIHLHGSIAKCDPKNIDNSIILTRRSYIEQRVRKSAWWDWFDRDIKTAQYTFFLGYDINDFEPAKYLIKYPGMESRRHFILRQSKSAVAASKVEPFGIRHSFETAGFVERLDRARVSPKPSHENQLQSLRFVDIAKDDKLIDKPTSAEIQELLAFGKLRFDGIRSTFPDSHYTVFRSNTLELCKKKLDEHVTLVIHSKVGNGKSVFGSQLKIKLTQQGYQCFSLRNDITPLPQDIEYLKDLSAPVVFFPHYDSAVTNIHLFAGIAKFVVEMQTSILNVRMQEVRDKLPGPIARVSLDQLDRDDVRSLRALLSKAGLSTLSNSPILKDGLEFREFLLDAYEDQK</sequence>
<dbReference type="AlphaFoldDB" id="A0A4U0YNT8"/>
<gene>
    <name evidence="1" type="ORF">FAZ78_24385</name>
</gene>
<comment type="caution">
    <text evidence="1">The sequence shown here is derived from an EMBL/GenBank/DDBJ whole genome shotgun (WGS) entry which is preliminary data.</text>
</comment>
<dbReference type="Pfam" id="PF13289">
    <property type="entry name" value="SIR2_2"/>
    <property type="match status" value="1"/>
</dbReference>
<reference evidence="1 2" key="1">
    <citation type="submission" date="2019-04" db="EMBL/GenBank/DDBJ databases">
        <title>Crypto-aerobic microbial life in anoxic (sulfidic) marine sediments.</title>
        <authorList>
            <person name="Bhattacharya S."/>
            <person name="Roy C."/>
            <person name="Mondal N."/>
            <person name="Sarkar J."/>
            <person name="Mandal S."/>
            <person name="Rameez M.J."/>
            <person name="Ghosh W."/>
        </authorList>
    </citation>
    <scope>NUCLEOTIDE SEQUENCE [LARGE SCALE GENOMIC DNA]</scope>
    <source>
        <strain evidence="1 2">SBBC</strain>
    </source>
</reference>
<dbReference type="Proteomes" id="UP000306340">
    <property type="component" value="Unassembled WGS sequence"/>
</dbReference>
<feature type="non-terminal residue" evidence="1">
    <location>
        <position position="1"/>
    </location>
</feature>
<organism evidence="1 2">
    <name type="scientific">Cereibacter changlensis</name>
    <dbReference type="NCBI Taxonomy" id="402884"/>
    <lineage>
        <taxon>Bacteria</taxon>
        <taxon>Pseudomonadati</taxon>
        <taxon>Pseudomonadota</taxon>
        <taxon>Alphaproteobacteria</taxon>
        <taxon>Rhodobacterales</taxon>
        <taxon>Paracoccaceae</taxon>
        <taxon>Cereibacter</taxon>
    </lineage>
</organism>
<evidence type="ECO:0000313" key="2">
    <source>
        <dbReference type="Proteomes" id="UP000306340"/>
    </source>
</evidence>
<name>A0A4U0YNT8_9RHOB</name>